<dbReference type="EMBL" id="CP012333">
    <property type="protein sequence ID" value="AKU95516.1"/>
    <property type="molecule type" value="Genomic_DNA"/>
</dbReference>
<gene>
    <name evidence="2" type="ORF">AKJ09_02180</name>
</gene>
<dbReference type="InterPro" id="IPR002645">
    <property type="entry name" value="STAS_dom"/>
</dbReference>
<dbReference type="SMART" id="SM00065">
    <property type="entry name" value="GAF"/>
    <property type="match status" value="1"/>
</dbReference>
<dbReference type="PANTHER" id="PTHR33745:SF1">
    <property type="entry name" value="RSBT ANTAGONIST PROTEIN RSBS"/>
    <property type="match status" value="1"/>
</dbReference>
<sequence length="306" mass="32997">MSHDEVPALDLVPLLDHIATALASVRDEAALVAAMGDIMQRIIDVEYVAVFFLDRSTSRLRHVFARGFTEEERLEAERTAMDRHVGDVFCSQQVFHVPEVAIESDPSAQLSPRRHTVRSRLTLPLVGRGQSVGAISLGSTRPESFTQTHITLLSSVASLAGVVYWNLEDLKTLEAQLALTRAQKEELRRLSTPLLEIAPGVLLLPLVGRMDTARADQIADRLLSAVSQRATRAALIDVTGVEAMDAASVSALAAITRATKLLGAECMLSGISPASAVQMTEHDIHLDGVSTFSSASNALVAAMRRS</sequence>
<dbReference type="Gene3D" id="3.30.750.24">
    <property type="entry name" value="STAS domain"/>
    <property type="match status" value="1"/>
</dbReference>
<dbReference type="PANTHER" id="PTHR33745">
    <property type="entry name" value="RSBT ANTAGONIST PROTEIN RSBS-RELATED"/>
    <property type="match status" value="1"/>
</dbReference>
<protein>
    <submittedName>
        <fullName evidence="2">RsbR, positive regulator of sigma-B</fullName>
    </submittedName>
</protein>
<dbReference type="InterPro" id="IPR051932">
    <property type="entry name" value="Bact_StressResp_Reg"/>
</dbReference>
<dbReference type="Pfam" id="PF01740">
    <property type="entry name" value="STAS"/>
    <property type="match status" value="1"/>
</dbReference>
<dbReference type="AlphaFoldDB" id="A0A0K1PQ54"/>
<evidence type="ECO:0000259" key="1">
    <source>
        <dbReference type="PROSITE" id="PS50801"/>
    </source>
</evidence>
<keyword evidence="3" id="KW-1185">Reference proteome</keyword>
<proteinExistence type="predicted"/>
<dbReference type="SUPFAM" id="SSF55781">
    <property type="entry name" value="GAF domain-like"/>
    <property type="match status" value="1"/>
</dbReference>
<dbReference type="InterPro" id="IPR036513">
    <property type="entry name" value="STAS_dom_sf"/>
</dbReference>
<evidence type="ECO:0000313" key="2">
    <source>
        <dbReference type="EMBL" id="AKU95516.1"/>
    </source>
</evidence>
<feature type="domain" description="STAS" evidence="1">
    <location>
        <begin position="191"/>
        <end position="302"/>
    </location>
</feature>
<dbReference type="Proteomes" id="UP000064967">
    <property type="component" value="Chromosome"/>
</dbReference>
<dbReference type="PROSITE" id="PS50801">
    <property type="entry name" value="STAS"/>
    <property type="match status" value="1"/>
</dbReference>
<dbReference type="Gene3D" id="3.30.450.40">
    <property type="match status" value="1"/>
</dbReference>
<evidence type="ECO:0000313" key="3">
    <source>
        <dbReference type="Proteomes" id="UP000064967"/>
    </source>
</evidence>
<dbReference type="InterPro" id="IPR003018">
    <property type="entry name" value="GAF"/>
</dbReference>
<organism evidence="2 3">
    <name type="scientific">Labilithrix luteola</name>
    <dbReference type="NCBI Taxonomy" id="1391654"/>
    <lineage>
        <taxon>Bacteria</taxon>
        <taxon>Pseudomonadati</taxon>
        <taxon>Myxococcota</taxon>
        <taxon>Polyangia</taxon>
        <taxon>Polyangiales</taxon>
        <taxon>Labilitrichaceae</taxon>
        <taxon>Labilithrix</taxon>
    </lineage>
</organism>
<dbReference type="STRING" id="1391654.AKJ09_02180"/>
<dbReference type="InterPro" id="IPR029016">
    <property type="entry name" value="GAF-like_dom_sf"/>
</dbReference>
<dbReference type="Pfam" id="PF13185">
    <property type="entry name" value="GAF_2"/>
    <property type="match status" value="1"/>
</dbReference>
<dbReference type="RefSeq" id="WP_169927413.1">
    <property type="nucleotide sequence ID" value="NZ_CP012333.1"/>
</dbReference>
<accession>A0A0K1PQ54</accession>
<dbReference type="KEGG" id="llu:AKJ09_02180"/>
<reference evidence="2 3" key="1">
    <citation type="submission" date="2015-08" db="EMBL/GenBank/DDBJ databases">
        <authorList>
            <person name="Babu N.S."/>
            <person name="Beckwith C.J."/>
            <person name="Beseler K.G."/>
            <person name="Brison A."/>
            <person name="Carone J.V."/>
            <person name="Caskin T.P."/>
            <person name="Diamond M."/>
            <person name="Durham M.E."/>
            <person name="Foxe J.M."/>
            <person name="Go M."/>
            <person name="Henderson B.A."/>
            <person name="Jones I.B."/>
            <person name="McGettigan J.A."/>
            <person name="Micheletti S.J."/>
            <person name="Nasrallah M.E."/>
            <person name="Ortiz D."/>
            <person name="Piller C.R."/>
            <person name="Privatt S.R."/>
            <person name="Schneider S.L."/>
            <person name="Sharp S."/>
            <person name="Smith T.C."/>
            <person name="Stanton J.D."/>
            <person name="Ullery H.E."/>
            <person name="Wilson R.J."/>
            <person name="Serrano M.G."/>
            <person name="Buck G."/>
            <person name="Lee V."/>
            <person name="Wang Y."/>
            <person name="Carvalho R."/>
            <person name="Voegtly L."/>
            <person name="Shi R."/>
            <person name="Duckworth R."/>
            <person name="Johnson A."/>
            <person name="Loviza R."/>
            <person name="Walstead R."/>
            <person name="Shah Z."/>
            <person name="Kiflezghi M."/>
            <person name="Wade K."/>
            <person name="Ball S.L."/>
            <person name="Bradley K.W."/>
            <person name="Asai D.J."/>
            <person name="Bowman C.A."/>
            <person name="Russell D.A."/>
            <person name="Pope W.H."/>
            <person name="Jacobs-Sera D."/>
            <person name="Hendrix R.W."/>
            <person name="Hatfull G.F."/>
        </authorList>
    </citation>
    <scope>NUCLEOTIDE SEQUENCE [LARGE SCALE GENOMIC DNA]</scope>
    <source>
        <strain evidence="2 3">DSM 27648</strain>
    </source>
</reference>
<name>A0A0K1PQ54_9BACT</name>
<dbReference type="SUPFAM" id="SSF52091">
    <property type="entry name" value="SpoIIaa-like"/>
    <property type="match status" value="1"/>
</dbReference>
<dbReference type="CDD" id="cd07041">
    <property type="entry name" value="STAS_RsbR_RsbS_like"/>
    <property type="match status" value="1"/>
</dbReference>